<feature type="binding site" evidence="7">
    <location>
        <position position="251"/>
    </location>
    <ligand>
        <name>substrate</name>
    </ligand>
</feature>
<sequence>MEKVVLKNAKIVLDNKIINGSIVLENGKITKIYENNIPECIEGIDVKGSYIVPGFIDVHIHGAGGADAMDNTEEALRTISKYIVKHGTTNFLATTLTSSKEILKEVLEKIGRLQNQDIEGANIFGAHMEGPYFDVQFKGAQNDKYIKPAGISEIEEYLNVKPGLVKLFSMAAKGEGALESIKYLKENGVVVSVGHSGVSFEEVQEAVKAGITHATHTYNGMKGFNHREPGVVGAVMINDNINAEIIFDKIHVHPEAVRLLIKVKGVDRVVCITDAMCATGLPAGNYKLGELDVYVRDGQARLISNDSLAGSVLTLDKAFKHLIELGYSIVDAVKMTSTNAAKEFSLNTGVIQEGKDADIVVLSPEYNVEMTIVKGKIKYKV</sequence>
<dbReference type="Gene3D" id="2.30.40.10">
    <property type="entry name" value="Urease, subunit C, domain 1"/>
    <property type="match status" value="1"/>
</dbReference>
<proteinExistence type="inferred from homology"/>
<evidence type="ECO:0000256" key="6">
    <source>
        <dbReference type="PIRSR" id="PIRSR038994-1"/>
    </source>
</evidence>
<evidence type="ECO:0000256" key="3">
    <source>
        <dbReference type="ARBA" id="ARBA00022801"/>
    </source>
</evidence>
<accession>A0A9E2NWY5</accession>
<dbReference type="Pfam" id="PF01979">
    <property type="entry name" value="Amidohydro_1"/>
    <property type="match status" value="1"/>
</dbReference>
<evidence type="ECO:0000313" key="10">
    <source>
        <dbReference type="EMBL" id="MBU3842218.1"/>
    </source>
</evidence>
<feature type="binding site" evidence="8">
    <location>
        <position position="216"/>
    </location>
    <ligand>
        <name>Zn(2+)</name>
        <dbReference type="ChEBI" id="CHEBI:29105"/>
    </ligand>
</feature>
<dbReference type="PANTHER" id="PTHR11113">
    <property type="entry name" value="N-ACETYLGLUCOSAMINE-6-PHOSPHATE DEACETYLASE"/>
    <property type="match status" value="1"/>
</dbReference>
<feature type="binding site" evidence="7">
    <location>
        <begin position="219"/>
        <end position="220"/>
    </location>
    <ligand>
        <name>substrate</name>
    </ligand>
</feature>
<comment type="caution">
    <text evidence="10">The sequence shown here is derived from an EMBL/GenBank/DDBJ whole genome shotgun (WGS) entry which is preliminary data.</text>
</comment>
<evidence type="ECO:0000256" key="1">
    <source>
        <dbReference type="ARBA" id="ARBA00010716"/>
    </source>
</evidence>
<organism evidence="10 11">
    <name type="scientific">Candidatus Fusobacterium pullicola</name>
    <dbReference type="NCBI Taxonomy" id="2838601"/>
    <lineage>
        <taxon>Bacteria</taxon>
        <taxon>Fusobacteriati</taxon>
        <taxon>Fusobacteriota</taxon>
        <taxon>Fusobacteriia</taxon>
        <taxon>Fusobacteriales</taxon>
        <taxon>Fusobacteriaceae</taxon>
        <taxon>Fusobacterium</taxon>
    </lineage>
</organism>
<evidence type="ECO:0000256" key="4">
    <source>
        <dbReference type="ARBA" id="ARBA00023277"/>
    </source>
</evidence>
<dbReference type="InterPro" id="IPR006680">
    <property type="entry name" value="Amidohydro-rel"/>
</dbReference>
<keyword evidence="2 8" id="KW-0479">Metal-binding</keyword>
<dbReference type="SUPFAM" id="SSF51556">
    <property type="entry name" value="Metallo-dependent hydrolases"/>
    <property type="match status" value="1"/>
</dbReference>
<dbReference type="InterPro" id="IPR003764">
    <property type="entry name" value="GlcNAc_6-P_deAcase"/>
</dbReference>
<keyword evidence="3 5" id="KW-0378">Hydrolase</keyword>
<dbReference type="EMBL" id="JAHLFN010000038">
    <property type="protein sequence ID" value="MBU3842218.1"/>
    <property type="molecule type" value="Genomic_DNA"/>
</dbReference>
<feature type="domain" description="Amidohydrolase-related" evidence="9">
    <location>
        <begin position="50"/>
        <end position="377"/>
    </location>
</feature>
<evidence type="ECO:0000256" key="5">
    <source>
        <dbReference type="PIRNR" id="PIRNR038994"/>
    </source>
</evidence>
<feature type="active site" description="Proton donor/acceptor" evidence="6">
    <location>
        <position position="274"/>
    </location>
</feature>
<comment type="cofactor">
    <cofactor evidence="8">
        <name>a divalent metal cation</name>
        <dbReference type="ChEBI" id="CHEBI:60240"/>
    </cofactor>
    <text evidence="8">Binds 1 divalent metal cation per subunit.</text>
</comment>
<dbReference type="FunFam" id="3.20.20.140:FF:000004">
    <property type="entry name" value="N-acetylglucosamine-6-phosphate deacetylase"/>
    <property type="match status" value="1"/>
</dbReference>
<evidence type="ECO:0000259" key="9">
    <source>
        <dbReference type="Pfam" id="PF01979"/>
    </source>
</evidence>
<dbReference type="Gene3D" id="3.20.20.140">
    <property type="entry name" value="Metal-dependent hydrolases"/>
    <property type="match status" value="1"/>
</dbReference>
<protein>
    <submittedName>
        <fullName evidence="10">N-acetylglucosamine-6-phosphate deacetylase</fullName>
        <ecNumber evidence="10">3.5.1.25</ecNumber>
    </submittedName>
</protein>
<evidence type="ECO:0000313" key="11">
    <source>
        <dbReference type="Proteomes" id="UP000724657"/>
    </source>
</evidence>
<dbReference type="AlphaFoldDB" id="A0A9E2NWY5"/>
<dbReference type="GO" id="GO:0046872">
    <property type="term" value="F:metal ion binding"/>
    <property type="evidence" value="ECO:0007669"/>
    <property type="project" value="UniProtKB-KW"/>
</dbReference>
<reference evidence="10" key="2">
    <citation type="submission" date="2021-04" db="EMBL/GenBank/DDBJ databases">
        <authorList>
            <person name="Gilroy R."/>
        </authorList>
    </citation>
    <scope>NUCLEOTIDE SEQUENCE</scope>
    <source>
        <strain evidence="10">A6-441</strain>
    </source>
</reference>
<dbReference type="GO" id="GO:0008448">
    <property type="term" value="F:N-acetylglucosamine-6-phosphate deacetylase activity"/>
    <property type="evidence" value="ECO:0007669"/>
    <property type="project" value="UniProtKB-EC"/>
</dbReference>
<dbReference type="EC" id="3.5.1.25" evidence="10"/>
<dbReference type="PANTHER" id="PTHR11113:SF14">
    <property type="entry name" value="N-ACETYLGLUCOSAMINE-6-PHOSPHATE DEACETYLASE"/>
    <property type="match status" value="1"/>
</dbReference>
<feature type="binding site" evidence="7">
    <location>
        <begin position="308"/>
        <end position="310"/>
    </location>
    <ligand>
        <name>substrate</name>
    </ligand>
</feature>
<feature type="binding site" evidence="7">
    <location>
        <position position="227"/>
    </location>
    <ligand>
        <name>substrate</name>
    </ligand>
</feature>
<comment type="similarity">
    <text evidence="1 5">Belongs to the metallo-dependent hydrolases superfamily. NagA family.</text>
</comment>
<dbReference type="SUPFAM" id="SSF51338">
    <property type="entry name" value="Composite domain of metallo-dependent hydrolases"/>
    <property type="match status" value="1"/>
</dbReference>
<keyword evidence="4 5" id="KW-0119">Carbohydrate metabolism</keyword>
<evidence type="ECO:0000256" key="7">
    <source>
        <dbReference type="PIRSR" id="PIRSR038994-2"/>
    </source>
</evidence>
<dbReference type="CDD" id="cd00854">
    <property type="entry name" value="NagA"/>
    <property type="match status" value="1"/>
</dbReference>
<dbReference type="InterPro" id="IPR032466">
    <property type="entry name" value="Metal_Hydrolase"/>
</dbReference>
<evidence type="ECO:0000256" key="2">
    <source>
        <dbReference type="ARBA" id="ARBA00022723"/>
    </source>
</evidence>
<feature type="binding site" evidence="7">
    <location>
        <position position="140"/>
    </location>
    <ligand>
        <name>substrate</name>
    </ligand>
</feature>
<feature type="binding site" evidence="8">
    <location>
        <position position="129"/>
    </location>
    <ligand>
        <name>Zn(2+)</name>
        <dbReference type="ChEBI" id="CHEBI:29105"/>
    </ligand>
</feature>
<name>A0A9E2NWY5_9FUSO</name>
<reference evidence="10" key="1">
    <citation type="journal article" date="2021" name="PeerJ">
        <title>Extensive microbial diversity within the chicken gut microbiome revealed by metagenomics and culture.</title>
        <authorList>
            <person name="Gilroy R."/>
            <person name="Ravi A."/>
            <person name="Getino M."/>
            <person name="Pursley I."/>
            <person name="Horton D.L."/>
            <person name="Alikhan N.F."/>
            <person name="Baker D."/>
            <person name="Gharbi K."/>
            <person name="Hall N."/>
            <person name="Watson M."/>
            <person name="Adriaenssens E.M."/>
            <person name="Foster-Nyarko E."/>
            <person name="Jarju S."/>
            <person name="Secka A."/>
            <person name="Antonio M."/>
            <person name="Oren A."/>
            <person name="Chaudhuri R.R."/>
            <person name="La Ragione R."/>
            <person name="Hildebrand F."/>
            <person name="Pallen M.J."/>
        </authorList>
    </citation>
    <scope>NUCLEOTIDE SEQUENCE</scope>
    <source>
        <strain evidence="10">A6-441</strain>
    </source>
</reference>
<dbReference type="InterPro" id="IPR011059">
    <property type="entry name" value="Metal-dep_hydrolase_composite"/>
</dbReference>
<evidence type="ECO:0000256" key="8">
    <source>
        <dbReference type="PIRSR" id="PIRSR038994-3"/>
    </source>
</evidence>
<gene>
    <name evidence="10" type="primary">nagA</name>
    <name evidence="10" type="ORF">IAA47_04440</name>
</gene>
<dbReference type="PIRSF" id="PIRSF038994">
    <property type="entry name" value="NagA"/>
    <property type="match status" value="1"/>
</dbReference>
<dbReference type="GO" id="GO:0006046">
    <property type="term" value="P:N-acetylglucosamine catabolic process"/>
    <property type="evidence" value="ECO:0007669"/>
    <property type="project" value="TreeGrafter"/>
</dbReference>
<feature type="binding site" evidence="8">
    <location>
        <position position="195"/>
    </location>
    <ligand>
        <name>Zn(2+)</name>
        <dbReference type="ChEBI" id="CHEBI:29105"/>
    </ligand>
</feature>
<dbReference type="NCBIfam" id="TIGR00221">
    <property type="entry name" value="nagA"/>
    <property type="match status" value="1"/>
</dbReference>
<dbReference type="Proteomes" id="UP000724657">
    <property type="component" value="Unassembled WGS sequence"/>
</dbReference>